<evidence type="ECO:0000256" key="6">
    <source>
        <dbReference type="ARBA" id="ARBA00023204"/>
    </source>
</evidence>
<dbReference type="InterPro" id="IPR000093">
    <property type="entry name" value="DNA_Rcmb_RecR"/>
</dbReference>
<dbReference type="GO" id="GO:0006310">
    <property type="term" value="P:DNA recombination"/>
    <property type="evidence" value="ECO:0007669"/>
    <property type="project" value="UniProtKB-UniRule"/>
</dbReference>
<proteinExistence type="inferred from homology"/>
<accession>A0A345P6C9</accession>
<feature type="domain" description="Toprim" evidence="8">
    <location>
        <begin position="79"/>
        <end position="187"/>
    </location>
</feature>
<dbReference type="PANTHER" id="PTHR30446">
    <property type="entry name" value="RECOMBINATION PROTEIN RECR"/>
    <property type="match status" value="1"/>
</dbReference>
<organism evidence="9 10">
    <name type="scientific">Aquirhabdus parva</name>
    <dbReference type="NCBI Taxonomy" id="2283318"/>
    <lineage>
        <taxon>Bacteria</taxon>
        <taxon>Pseudomonadati</taxon>
        <taxon>Pseudomonadota</taxon>
        <taxon>Gammaproteobacteria</taxon>
        <taxon>Moraxellales</taxon>
        <taxon>Moraxellaceae</taxon>
        <taxon>Aquirhabdus</taxon>
    </lineage>
</organism>
<dbReference type="PROSITE" id="PS50880">
    <property type="entry name" value="TOPRIM"/>
    <property type="match status" value="1"/>
</dbReference>
<keyword evidence="10" id="KW-1185">Reference proteome</keyword>
<dbReference type="Pfam" id="PF21175">
    <property type="entry name" value="RecR_C"/>
    <property type="match status" value="1"/>
</dbReference>
<dbReference type="Pfam" id="PF21176">
    <property type="entry name" value="RecR_HhH"/>
    <property type="match status" value="1"/>
</dbReference>
<evidence type="ECO:0000256" key="1">
    <source>
        <dbReference type="ARBA" id="ARBA00022723"/>
    </source>
</evidence>
<dbReference type="PROSITE" id="PS01300">
    <property type="entry name" value="RECR"/>
    <property type="match status" value="1"/>
</dbReference>
<gene>
    <name evidence="7" type="primary">recR</name>
    <name evidence="9" type="ORF">HYN46_08305</name>
</gene>
<dbReference type="Pfam" id="PF02132">
    <property type="entry name" value="RecR_ZnF"/>
    <property type="match status" value="1"/>
</dbReference>
<keyword evidence="6 7" id="KW-0234">DNA repair</keyword>
<dbReference type="GO" id="GO:0008270">
    <property type="term" value="F:zinc ion binding"/>
    <property type="evidence" value="ECO:0007669"/>
    <property type="project" value="UniProtKB-KW"/>
</dbReference>
<dbReference type="Pfam" id="PF13662">
    <property type="entry name" value="Toprim_4"/>
    <property type="match status" value="1"/>
</dbReference>
<evidence type="ECO:0000256" key="4">
    <source>
        <dbReference type="ARBA" id="ARBA00022833"/>
    </source>
</evidence>
<dbReference type="SMART" id="SM00493">
    <property type="entry name" value="TOPRIM"/>
    <property type="match status" value="1"/>
</dbReference>
<dbReference type="GO" id="GO:0003677">
    <property type="term" value="F:DNA binding"/>
    <property type="evidence" value="ECO:0007669"/>
    <property type="project" value="UniProtKB-UniRule"/>
</dbReference>
<reference evidence="9 10" key="1">
    <citation type="submission" date="2018-07" db="EMBL/GenBank/DDBJ databases">
        <title>Genome sequencing of Moraxellaceae gen. HYN0046.</title>
        <authorList>
            <person name="Kim M."/>
            <person name="Yi H."/>
        </authorList>
    </citation>
    <scope>NUCLEOTIDE SEQUENCE [LARGE SCALE GENOMIC DNA]</scope>
    <source>
        <strain evidence="9 10">HYN0046</strain>
    </source>
</reference>
<evidence type="ECO:0000313" key="9">
    <source>
        <dbReference type="EMBL" id="AXI02838.1"/>
    </source>
</evidence>
<dbReference type="Proteomes" id="UP000253940">
    <property type="component" value="Chromosome"/>
</dbReference>
<dbReference type="AlphaFoldDB" id="A0A345P6C9"/>
<evidence type="ECO:0000313" key="10">
    <source>
        <dbReference type="Proteomes" id="UP000253940"/>
    </source>
</evidence>
<dbReference type="CDD" id="cd01025">
    <property type="entry name" value="TOPRIM_recR"/>
    <property type="match status" value="1"/>
</dbReference>
<dbReference type="OrthoDB" id="9802672at2"/>
<dbReference type="Gene3D" id="1.10.8.420">
    <property type="entry name" value="RecR Domain 1"/>
    <property type="match status" value="1"/>
</dbReference>
<dbReference type="PANTHER" id="PTHR30446:SF0">
    <property type="entry name" value="RECOMBINATION PROTEIN RECR"/>
    <property type="match status" value="1"/>
</dbReference>
<protein>
    <recommendedName>
        <fullName evidence="7">Recombination protein RecR</fullName>
    </recommendedName>
</protein>
<name>A0A345P6C9_9GAMM</name>
<keyword evidence="4 7" id="KW-0862">Zinc</keyword>
<keyword evidence="5 7" id="KW-0233">DNA recombination</keyword>
<sequence length="211" mass="22854">MFSPKFDELVQRLRILPGVGPKSAQRIALQLLARNRTGAQALAHALNDAVLHIQHCTVCRSLAESDICDICASPQRDQTLLCVVESAADVAAIEHSGGFRGRYFVLGGHLSPLDGIGPDEIGIPLLMSRLKAEPIEELILATNATVEGQATAHYLQAAWQSLSQLESTAVNGRKMPLKITRIAQGVPQGGELEYVDSHTLSQALQYRLTVR</sequence>
<dbReference type="InterPro" id="IPR034137">
    <property type="entry name" value="TOPRIM_RecR"/>
</dbReference>
<dbReference type="InterPro" id="IPR015967">
    <property type="entry name" value="Rcmb_RecR_Znf"/>
</dbReference>
<dbReference type="HAMAP" id="MF_00017">
    <property type="entry name" value="RecR"/>
    <property type="match status" value="1"/>
</dbReference>
<dbReference type="RefSeq" id="WP_114898948.1">
    <property type="nucleotide sequence ID" value="NZ_CP031222.1"/>
</dbReference>
<evidence type="ECO:0000256" key="7">
    <source>
        <dbReference type="HAMAP-Rule" id="MF_00017"/>
    </source>
</evidence>
<comment type="similarity">
    <text evidence="7">Belongs to the RecR family.</text>
</comment>
<evidence type="ECO:0000256" key="5">
    <source>
        <dbReference type="ARBA" id="ARBA00023172"/>
    </source>
</evidence>
<dbReference type="NCBIfam" id="TIGR00615">
    <property type="entry name" value="recR"/>
    <property type="match status" value="1"/>
</dbReference>
<evidence type="ECO:0000259" key="8">
    <source>
        <dbReference type="PROSITE" id="PS50880"/>
    </source>
</evidence>
<dbReference type="Gene3D" id="3.40.1360.10">
    <property type="match status" value="1"/>
</dbReference>
<dbReference type="InterPro" id="IPR023627">
    <property type="entry name" value="Rcmb_RecR"/>
</dbReference>
<comment type="function">
    <text evidence="7">May play a role in DNA repair. It seems to be involved in an RecBC-independent recombinational process of DNA repair. It may act with RecF and RecO.</text>
</comment>
<dbReference type="KEGG" id="mbah:HYN46_08305"/>
<keyword evidence="1 7" id="KW-0479">Metal-binding</keyword>
<evidence type="ECO:0000256" key="2">
    <source>
        <dbReference type="ARBA" id="ARBA00022763"/>
    </source>
</evidence>
<keyword evidence="2 7" id="KW-0227">DNA damage</keyword>
<dbReference type="SUPFAM" id="SSF111304">
    <property type="entry name" value="Recombination protein RecR"/>
    <property type="match status" value="1"/>
</dbReference>
<evidence type="ECO:0000256" key="3">
    <source>
        <dbReference type="ARBA" id="ARBA00022771"/>
    </source>
</evidence>
<feature type="zinc finger region" description="C4-type" evidence="7">
    <location>
        <begin position="56"/>
        <end position="71"/>
    </location>
</feature>
<dbReference type="EMBL" id="CP031222">
    <property type="protein sequence ID" value="AXI02838.1"/>
    <property type="molecule type" value="Genomic_DNA"/>
</dbReference>
<dbReference type="GO" id="GO:0006281">
    <property type="term" value="P:DNA repair"/>
    <property type="evidence" value="ECO:0007669"/>
    <property type="project" value="UniProtKB-UniRule"/>
</dbReference>
<dbReference type="InterPro" id="IPR006171">
    <property type="entry name" value="TOPRIM_dom"/>
</dbReference>
<keyword evidence="3 7" id="KW-0863">Zinc-finger</keyword>